<dbReference type="AlphaFoldDB" id="F2NUN6"/>
<dbReference type="eggNOG" id="ENOG5031VA0">
    <property type="taxonomic scope" value="Bacteria"/>
</dbReference>
<keyword evidence="2" id="KW-1185">Reference proteome</keyword>
<dbReference type="RefSeq" id="WP_013700906.1">
    <property type="nucleotide sequence ID" value="NC_015385.1"/>
</dbReference>
<organism evidence="1 2">
    <name type="scientific">Treponema succinifaciens (strain ATCC 33096 / DSM 2489 / 6091)</name>
    <dbReference type="NCBI Taxonomy" id="869209"/>
    <lineage>
        <taxon>Bacteria</taxon>
        <taxon>Pseudomonadati</taxon>
        <taxon>Spirochaetota</taxon>
        <taxon>Spirochaetia</taxon>
        <taxon>Spirochaetales</taxon>
        <taxon>Treponemataceae</taxon>
        <taxon>Treponema</taxon>
    </lineage>
</organism>
<dbReference type="HOGENOM" id="CLU_1844227_0_0_12"/>
<protein>
    <submittedName>
        <fullName evidence="1">Uncharacterized protein</fullName>
    </submittedName>
</protein>
<evidence type="ECO:0000313" key="1">
    <source>
        <dbReference type="EMBL" id="AEB13599.1"/>
    </source>
</evidence>
<dbReference type="Proteomes" id="UP000006852">
    <property type="component" value="Chromosome"/>
</dbReference>
<gene>
    <name evidence="1" type="ordered locus">Tresu_0658</name>
</gene>
<evidence type="ECO:0000313" key="2">
    <source>
        <dbReference type="Proteomes" id="UP000006852"/>
    </source>
</evidence>
<dbReference type="KEGG" id="tsu:Tresu_0658"/>
<proteinExistence type="predicted"/>
<accession>F2NUN6</accession>
<name>F2NUN6_TRES6</name>
<dbReference type="EMBL" id="CP002631">
    <property type="protein sequence ID" value="AEB13599.1"/>
    <property type="molecule type" value="Genomic_DNA"/>
</dbReference>
<sequence length="139" mass="16285">MHSYSENDFFDKIEDLTLQKYEDGTFFCRITKPHVCDGDLIDIQDVGDEVRFEKLKPKILLFAKKFLAILKTVLDYTEKNESGLKYDVGGVYMEDDTHFVFDMWQEDVNNQFDVYISYKDGVFIFENFNNSVDVGTVVE</sequence>
<dbReference type="OrthoDB" id="9843106at2"/>
<dbReference type="GeneID" id="302997855"/>
<reference evidence="1 2" key="1">
    <citation type="journal article" date="2011" name="Stand. Genomic Sci.">
        <title>Complete genome sequence of Treponema succinifaciens type strain (6091).</title>
        <authorList>
            <person name="Han C."/>
            <person name="Gronow S."/>
            <person name="Teshima H."/>
            <person name="Lapidus A."/>
            <person name="Nolan M."/>
            <person name="Lucas S."/>
            <person name="Hammon N."/>
            <person name="Deshpande S."/>
            <person name="Cheng J.F."/>
            <person name="Zeytun A."/>
            <person name="Tapia R."/>
            <person name="Goodwin L."/>
            <person name="Pitluck S."/>
            <person name="Liolios K."/>
            <person name="Pagani I."/>
            <person name="Ivanova N."/>
            <person name="Mavromatis K."/>
            <person name="Mikhailova N."/>
            <person name="Huntemann M."/>
            <person name="Pati A."/>
            <person name="Chen A."/>
            <person name="Palaniappan K."/>
            <person name="Land M."/>
            <person name="Hauser L."/>
            <person name="Brambilla E.M."/>
            <person name="Rohde M."/>
            <person name="Goker M."/>
            <person name="Woyke T."/>
            <person name="Bristow J."/>
            <person name="Eisen J.A."/>
            <person name="Markowitz V."/>
            <person name="Hugenholtz P."/>
            <person name="Kyrpides N.C."/>
            <person name="Klenk H.P."/>
            <person name="Detter J.C."/>
        </authorList>
    </citation>
    <scope>NUCLEOTIDE SEQUENCE [LARGE SCALE GENOMIC DNA]</scope>
    <source>
        <strain evidence="2">ATCC 33096 / DSM 2489 / 6091</strain>
    </source>
</reference>
<reference evidence="2" key="2">
    <citation type="submission" date="2011-04" db="EMBL/GenBank/DDBJ databases">
        <title>The complete genome of chromosome of Treponema succinifaciens DSM 2489.</title>
        <authorList>
            <person name="Lucas S."/>
            <person name="Copeland A."/>
            <person name="Lapidus A."/>
            <person name="Bruce D."/>
            <person name="Goodwin L."/>
            <person name="Pitluck S."/>
            <person name="Peters L."/>
            <person name="Kyrpides N."/>
            <person name="Mavromatis K."/>
            <person name="Ivanova N."/>
            <person name="Ovchinnikova G."/>
            <person name="Teshima H."/>
            <person name="Detter J.C."/>
            <person name="Tapia R."/>
            <person name="Han C."/>
            <person name="Land M."/>
            <person name="Hauser L."/>
            <person name="Markowitz V."/>
            <person name="Cheng J.-F."/>
            <person name="Hugenholtz P."/>
            <person name="Woyke T."/>
            <person name="Wu D."/>
            <person name="Gronow S."/>
            <person name="Wellnitz S."/>
            <person name="Brambilla E."/>
            <person name="Klenk H.-P."/>
            <person name="Eisen J.A."/>
        </authorList>
    </citation>
    <scope>NUCLEOTIDE SEQUENCE [LARGE SCALE GENOMIC DNA]</scope>
    <source>
        <strain evidence="2">ATCC 33096 / DSM 2489 / 6091</strain>
    </source>
</reference>